<dbReference type="Pfam" id="PF00067">
    <property type="entry name" value="p450"/>
    <property type="match status" value="1"/>
</dbReference>
<proteinExistence type="inferred from homology"/>
<dbReference type="CDD" id="cd11033">
    <property type="entry name" value="CYP142-like"/>
    <property type="match status" value="1"/>
</dbReference>
<dbReference type="InterPro" id="IPR036396">
    <property type="entry name" value="Cyt_P450_sf"/>
</dbReference>
<dbReference type="PANTHER" id="PTHR46696:SF4">
    <property type="entry name" value="BIOTIN BIOSYNTHESIS CYTOCHROME P450"/>
    <property type="match status" value="1"/>
</dbReference>
<evidence type="ECO:0000256" key="4">
    <source>
        <dbReference type="ARBA" id="ARBA00022723"/>
    </source>
</evidence>
<dbReference type="InterPro" id="IPR001128">
    <property type="entry name" value="Cyt_P450"/>
</dbReference>
<evidence type="ECO:0000256" key="7">
    <source>
        <dbReference type="ARBA" id="ARBA00023033"/>
    </source>
</evidence>
<evidence type="ECO:0000256" key="2">
    <source>
        <dbReference type="ARBA" id="ARBA00010617"/>
    </source>
</evidence>
<evidence type="ECO:0000256" key="1">
    <source>
        <dbReference type="ARBA" id="ARBA00001971"/>
    </source>
</evidence>
<dbReference type="InterPro" id="IPR002397">
    <property type="entry name" value="Cyt_P450_B"/>
</dbReference>
<accession>A0ABR5FIG9</accession>
<name>A0ABR5FIG9_9MYCO</name>
<keyword evidence="3" id="KW-0349">Heme</keyword>
<evidence type="ECO:0000313" key="8">
    <source>
        <dbReference type="EMBL" id="KLO30547.1"/>
    </source>
</evidence>
<protein>
    <submittedName>
        <fullName evidence="8">Cytochrome P450</fullName>
    </submittedName>
</protein>
<dbReference type="SUPFAM" id="SSF48264">
    <property type="entry name" value="Cytochrome P450"/>
    <property type="match status" value="1"/>
</dbReference>
<evidence type="ECO:0000256" key="3">
    <source>
        <dbReference type="ARBA" id="ARBA00022617"/>
    </source>
</evidence>
<dbReference type="PRINTS" id="PR00359">
    <property type="entry name" value="BP450"/>
</dbReference>
<keyword evidence="4" id="KW-0479">Metal-binding</keyword>
<keyword evidence="6" id="KW-0408">Iron</keyword>
<dbReference type="PANTHER" id="PTHR46696">
    <property type="entry name" value="P450, PUTATIVE (EUROFUNG)-RELATED"/>
    <property type="match status" value="1"/>
</dbReference>
<keyword evidence="9" id="KW-1185">Reference proteome</keyword>
<reference evidence="8 9" key="1">
    <citation type="submission" date="2015-05" db="EMBL/GenBank/DDBJ databases">
        <title>Genome sequence of Mycobacterium heraklionense Davo strain.</title>
        <authorList>
            <person name="Greninger A.L."/>
            <person name="Cunningham G."/>
            <person name="Miller S."/>
        </authorList>
    </citation>
    <scope>NUCLEOTIDE SEQUENCE [LARGE SCALE GENOMIC DNA]</scope>
    <source>
        <strain evidence="8 9">Davo</strain>
    </source>
</reference>
<dbReference type="Gene3D" id="1.10.630.10">
    <property type="entry name" value="Cytochrome P450"/>
    <property type="match status" value="1"/>
</dbReference>
<sequence length="426" mass="47730">MTLDSSPATPISPHPYHRLDISETGFWGKDFRTRDETFATLRDEPGLTWHRPIDAVFPHQETGYWAATRHADVKFISQHEELFCSSEGVSVDPMPAEIQRNMTFFLAMDPPEHTRYRKLISSGFTPRQVRRIEDQIKTNSRSIVDDLLAQLRSGDQIDFVASCSGQLPMRTISDMIGIDPADQEKVAYAAECLFSGSDDEYASLEERAVHVMTQLGVLAGSGVELAQRRRAEPHDDLMTELVNAEVDGHRLTDTELGSFMVLLGSAGNDTTKQATTHAFKALVEHPEQRAWLLADYDNRIGGAVEEFVRWATPVLAFARHAVVDTEVAGTEIKAGEKVALFYCSANRDETVFDRPHEFDITRTTNPHLGFGGGGAHYCLGTHVARMELRHLFHELLTRLPEVRIGEPEYLQSTFVHGIKRMPISLA</sequence>
<comment type="similarity">
    <text evidence="2">Belongs to the cytochrome P450 family.</text>
</comment>
<keyword evidence="5" id="KW-0560">Oxidoreductase</keyword>
<organism evidence="8 9">
    <name type="scientific">Mycolicibacter heraklionensis</name>
    <dbReference type="NCBI Taxonomy" id="512402"/>
    <lineage>
        <taxon>Bacteria</taxon>
        <taxon>Bacillati</taxon>
        <taxon>Actinomycetota</taxon>
        <taxon>Actinomycetes</taxon>
        <taxon>Mycobacteriales</taxon>
        <taxon>Mycobacteriaceae</taxon>
        <taxon>Mycolicibacter</taxon>
    </lineage>
</organism>
<dbReference type="RefSeq" id="WP_047318330.1">
    <property type="nucleotide sequence ID" value="NZ_LDPO01000003.1"/>
</dbReference>
<evidence type="ECO:0000256" key="6">
    <source>
        <dbReference type="ARBA" id="ARBA00023004"/>
    </source>
</evidence>
<evidence type="ECO:0000256" key="5">
    <source>
        <dbReference type="ARBA" id="ARBA00023002"/>
    </source>
</evidence>
<comment type="cofactor">
    <cofactor evidence="1">
        <name>heme</name>
        <dbReference type="ChEBI" id="CHEBI:30413"/>
    </cofactor>
</comment>
<keyword evidence="7" id="KW-0503">Monooxygenase</keyword>
<dbReference type="Proteomes" id="UP000036464">
    <property type="component" value="Unassembled WGS sequence"/>
</dbReference>
<dbReference type="EMBL" id="LDPO01000003">
    <property type="protein sequence ID" value="KLO30547.1"/>
    <property type="molecule type" value="Genomic_DNA"/>
</dbReference>
<comment type="caution">
    <text evidence="8">The sequence shown here is derived from an EMBL/GenBank/DDBJ whole genome shotgun (WGS) entry which is preliminary data.</text>
</comment>
<evidence type="ECO:0000313" key="9">
    <source>
        <dbReference type="Proteomes" id="UP000036464"/>
    </source>
</evidence>
<gene>
    <name evidence="8" type="ORF">ABW16_06485</name>
</gene>